<proteinExistence type="predicted"/>
<accession>A0ABD2AWG4</accession>
<gene>
    <name evidence="1" type="ORF">V1477_018804</name>
</gene>
<sequence length="78" mass="9063">MILDEYKDNKLNEQAPNILFNLAYPILHSNKITESVSKMLLKQSHQTICVHGNLQNIENLTKLTTDIFQFNTNFFLLP</sequence>
<evidence type="ECO:0000313" key="1">
    <source>
        <dbReference type="EMBL" id="KAL2724943.1"/>
    </source>
</evidence>
<reference evidence="1 2" key="1">
    <citation type="journal article" date="2024" name="Ann. Entomol. Soc. Am.">
        <title>Genomic analyses of the southern and eastern yellowjacket wasps (Hymenoptera: Vespidae) reveal evolutionary signatures of social life.</title>
        <authorList>
            <person name="Catto M.A."/>
            <person name="Caine P.B."/>
            <person name="Orr S.E."/>
            <person name="Hunt B.G."/>
            <person name="Goodisman M.A.D."/>
        </authorList>
    </citation>
    <scope>NUCLEOTIDE SEQUENCE [LARGE SCALE GENOMIC DNA]</scope>
    <source>
        <strain evidence="1">232</strain>
        <tissue evidence="1">Head and thorax</tissue>
    </source>
</reference>
<protein>
    <submittedName>
        <fullName evidence="1">Uncharacterized protein</fullName>
    </submittedName>
</protein>
<dbReference type="AlphaFoldDB" id="A0ABD2AWG4"/>
<dbReference type="Proteomes" id="UP001607303">
    <property type="component" value="Unassembled WGS sequence"/>
</dbReference>
<keyword evidence="2" id="KW-1185">Reference proteome</keyword>
<comment type="caution">
    <text evidence="1">The sequence shown here is derived from an EMBL/GenBank/DDBJ whole genome shotgun (WGS) entry which is preliminary data.</text>
</comment>
<evidence type="ECO:0000313" key="2">
    <source>
        <dbReference type="Proteomes" id="UP001607303"/>
    </source>
</evidence>
<name>A0ABD2AWG4_VESMC</name>
<organism evidence="1 2">
    <name type="scientific">Vespula maculifrons</name>
    <name type="common">Eastern yellow jacket</name>
    <name type="synonym">Wasp</name>
    <dbReference type="NCBI Taxonomy" id="7453"/>
    <lineage>
        <taxon>Eukaryota</taxon>
        <taxon>Metazoa</taxon>
        <taxon>Ecdysozoa</taxon>
        <taxon>Arthropoda</taxon>
        <taxon>Hexapoda</taxon>
        <taxon>Insecta</taxon>
        <taxon>Pterygota</taxon>
        <taxon>Neoptera</taxon>
        <taxon>Endopterygota</taxon>
        <taxon>Hymenoptera</taxon>
        <taxon>Apocrita</taxon>
        <taxon>Aculeata</taxon>
        <taxon>Vespoidea</taxon>
        <taxon>Vespidae</taxon>
        <taxon>Vespinae</taxon>
        <taxon>Vespula</taxon>
    </lineage>
</organism>
<dbReference type="EMBL" id="JAYRBN010000112">
    <property type="protein sequence ID" value="KAL2724943.1"/>
    <property type="molecule type" value="Genomic_DNA"/>
</dbReference>